<accession>S3DUM1</accession>
<dbReference type="InterPro" id="IPR029045">
    <property type="entry name" value="ClpP/crotonase-like_dom_sf"/>
</dbReference>
<dbReference type="GeneID" id="19470397"/>
<sequence>MFSYIKSIFGLGQTTLVLDSTPASNQFQNWLKVFNKIDRQDLIDYHTGSAFPYSAATGAFATPLDEYRMAHMSSGYEIMSLEPDTTPSRLTILLREKSMKRFVRATIEVNTSTPANTVTKFEVIPVVTPLDHIPANDPRRAMFEKALQPLTPELRKKIVYEIVQLVNSRYPHPETSDTITTTLETHLQSGSYDTFTTSAAFSHRLSQDIKATTNDSSLWISFTEPPPQSLPSKNMGFDSFRSSETGLGQPTFKNTSKKKIIATLPISEFLEAENSDTLAKTSEIISRVADADLLVLNIRGASGRNFRKAAWILSFLMVDTTIELLRLVDKAGNVVETISTTALSNLPPNAKIYGGTKPIFIVTDVKTCSAGEFMVYVLKGKRNGVKVIGDGNETTMGDGAVMTHPEFVCAETFGEMWWLAAVPDRKVEGDEWEGGVVSDVIVEEGRRVEDVVAEMGERLLDGY</sequence>
<proteinExistence type="predicted"/>
<dbReference type="Proteomes" id="UP000016922">
    <property type="component" value="Unassembled WGS sequence"/>
</dbReference>
<gene>
    <name evidence="2" type="ORF">GLAREA_11356</name>
</gene>
<feature type="domain" description="Tail specific protease" evidence="1">
    <location>
        <begin position="261"/>
        <end position="405"/>
    </location>
</feature>
<name>S3DUM1_GLAL2</name>
<dbReference type="GO" id="GO:0008236">
    <property type="term" value="F:serine-type peptidase activity"/>
    <property type="evidence" value="ECO:0007669"/>
    <property type="project" value="InterPro"/>
</dbReference>
<keyword evidence="3" id="KW-1185">Reference proteome</keyword>
<dbReference type="InterPro" id="IPR005151">
    <property type="entry name" value="Tail-specific_protease"/>
</dbReference>
<dbReference type="GO" id="GO:0006508">
    <property type="term" value="P:proteolysis"/>
    <property type="evidence" value="ECO:0007669"/>
    <property type="project" value="InterPro"/>
</dbReference>
<dbReference type="RefSeq" id="XP_008077735.1">
    <property type="nucleotide sequence ID" value="XM_008079544.1"/>
</dbReference>
<dbReference type="PANTHER" id="PTHR11261">
    <property type="entry name" value="INTERPHOTORECEPTOR RETINOID-BINDING PROTEIN"/>
    <property type="match status" value="1"/>
</dbReference>
<evidence type="ECO:0000259" key="1">
    <source>
        <dbReference type="Pfam" id="PF03572"/>
    </source>
</evidence>
<evidence type="ECO:0000313" key="3">
    <source>
        <dbReference type="Proteomes" id="UP000016922"/>
    </source>
</evidence>
<organism evidence="2 3">
    <name type="scientific">Glarea lozoyensis (strain ATCC 20868 / MF5171)</name>
    <dbReference type="NCBI Taxonomy" id="1116229"/>
    <lineage>
        <taxon>Eukaryota</taxon>
        <taxon>Fungi</taxon>
        <taxon>Dikarya</taxon>
        <taxon>Ascomycota</taxon>
        <taxon>Pezizomycotina</taxon>
        <taxon>Leotiomycetes</taxon>
        <taxon>Helotiales</taxon>
        <taxon>Helotiaceae</taxon>
        <taxon>Glarea</taxon>
    </lineage>
</organism>
<reference evidence="2 3" key="1">
    <citation type="journal article" date="2013" name="BMC Genomics">
        <title>Genomics-driven discovery of the pneumocandin biosynthetic gene cluster in the fungus Glarea lozoyensis.</title>
        <authorList>
            <person name="Chen L."/>
            <person name="Yue Q."/>
            <person name="Zhang X."/>
            <person name="Xiang M."/>
            <person name="Wang C."/>
            <person name="Li S."/>
            <person name="Che Y."/>
            <person name="Ortiz-Lopez F.J."/>
            <person name="Bills G.F."/>
            <person name="Liu X."/>
            <person name="An Z."/>
        </authorList>
    </citation>
    <scope>NUCLEOTIDE SEQUENCE [LARGE SCALE GENOMIC DNA]</scope>
    <source>
        <strain evidence="3">ATCC 20868 / MF5171</strain>
    </source>
</reference>
<dbReference type="SUPFAM" id="SSF52096">
    <property type="entry name" value="ClpP/crotonase"/>
    <property type="match status" value="1"/>
</dbReference>
<dbReference type="AlphaFoldDB" id="S3DUM1"/>
<evidence type="ECO:0000313" key="2">
    <source>
        <dbReference type="EMBL" id="EPE35656.1"/>
    </source>
</evidence>
<dbReference type="PANTHER" id="PTHR11261:SF3">
    <property type="entry name" value="RETINOL-BINDING PROTEIN 3"/>
    <property type="match status" value="1"/>
</dbReference>
<protein>
    <submittedName>
        <fullName evidence="2">ClpP/crotonase</fullName>
    </submittedName>
</protein>
<dbReference type="KEGG" id="glz:GLAREA_11356"/>
<dbReference type="Gene3D" id="3.90.226.10">
    <property type="entry name" value="2-enoyl-CoA Hydratase, Chain A, domain 1"/>
    <property type="match status" value="1"/>
</dbReference>
<dbReference type="HOGENOM" id="CLU_717743_0_0_1"/>
<dbReference type="Pfam" id="PF11918">
    <property type="entry name" value="Peptidase_S41_N"/>
    <property type="match status" value="1"/>
</dbReference>
<dbReference type="Gene3D" id="3.30.750.44">
    <property type="match status" value="1"/>
</dbReference>
<dbReference type="EMBL" id="KE145354">
    <property type="protein sequence ID" value="EPE35656.1"/>
    <property type="molecule type" value="Genomic_DNA"/>
</dbReference>
<dbReference type="OrthoDB" id="10268064at2759"/>
<dbReference type="OMA" id="HMSIAFR"/>
<dbReference type="Pfam" id="PF03572">
    <property type="entry name" value="Peptidase_S41"/>
    <property type="match status" value="1"/>
</dbReference>